<keyword evidence="1" id="KW-0808">Transferase</keyword>
<dbReference type="Gene3D" id="3.10.450.620">
    <property type="entry name" value="JHP933, nucleotidyltransferase-like core domain"/>
    <property type="match status" value="1"/>
</dbReference>
<dbReference type="Pfam" id="PF08843">
    <property type="entry name" value="AbiEii"/>
    <property type="match status" value="1"/>
</dbReference>
<sequence length="333" mass="38681">MKWLELSDDRKQLVLDQASAKLSAPKNALEKDWWVTVALRAIFNTPFAKDIVFKGGTSLSKSWQLISRFSEDIDLAINREALGFGGELTYSQIKKLKRKGVEFTSTEFRQAVEQELYRLGIQKGTINIYAKEVPQQRPDTDPQAIFIEYPTVLGANPYLLPPVKIEMSVRSLVEPSHERMVGALMDEAIPGQDYAGDSFAVHAIDPKITILEKVFLLHEEFTKPPDRIRTERMSRHLHDLEKTMDTEHGKLAISDQGLYDQLIAHRRYYIRDANVQYDRHNRETLSFLPTTSWVASYREDYELMKENMFRGEAMDFEKMMERLSAFERRIKRQ</sequence>
<comment type="caution">
    <text evidence="1">The sequence shown here is derived from an EMBL/GenBank/DDBJ whole genome shotgun (WGS) entry which is preliminary data.</text>
</comment>
<reference evidence="1 2" key="1">
    <citation type="submission" date="2016-10" db="EMBL/GenBank/DDBJ databases">
        <authorList>
            <person name="Varghese N."/>
            <person name="Submissions S."/>
        </authorList>
    </citation>
    <scope>NUCLEOTIDE SEQUENCE [LARGE SCALE GENOMIC DNA]</scope>
    <source>
        <strain evidence="1 2">DSM 25353</strain>
    </source>
</reference>
<organism evidence="1 2">
    <name type="scientific">Hydrobacter penzbergensis</name>
    <dbReference type="NCBI Taxonomy" id="1235997"/>
    <lineage>
        <taxon>Bacteria</taxon>
        <taxon>Pseudomonadati</taxon>
        <taxon>Bacteroidota</taxon>
        <taxon>Chitinophagia</taxon>
        <taxon>Chitinophagales</taxon>
        <taxon>Chitinophagaceae</taxon>
        <taxon>Hydrobacter</taxon>
    </lineage>
</organism>
<name>A0A8X8IG90_9BACT</name>
<dbReference type="InterPro" id="IPR014942">
    <property type="entry name" value="AbiEii"/>
</dbReference>
<dbReference type="Proteomes" id="UP000198711">
    <property type="component" value="Unassembled WGS sequence"/>
</dbReference>
<proteinExistence type="predicted"/>
<evidence type="ECO:0000313" key="1">
    <source>
        <dbReference type="EMBL" id="SDX18493.1"/>
    </source>
</evidence>
<gene>
    <name evidence="1" type="ORF">SAMN05444410_11076</name>
</gene>
<accession>A0A8X8IG90</accession>
<dbReference type="GO" id="GO:0016740">
    <property type="term" value="F:transferase activity"/>
    <property type="evidence" value="ECO:0007669"/>
    <property type="project" value="UniProtKB-KW"/>
</dbReference>
<keyword evidence="2" id="KW-1185">Reference proteome</keyword>
<dbReference type="AlphaFoldDB" id="A0A8X8IG90"/>
<dbReference type="RefSeq" id="WP_092724316.1">
    <property type="nucleotide sequence ID" value="NZ_FNNO01000010.1"/>
</dbReference>
<protein>
    <submittedName>
        <fullName evidence="1">Nucleotidyl transferase AbiEii toxin, Type IV TA system</fullName>
    </submittedName>
</protein>
<evidence type="ECO:0000313" key="2">
    <source>
        <dbReference type="Proteomes" id="UP000198711"/>
    </source>
</evidence>
<dbReference type="EMBL" id="FNNO01000010">
    <property type="protein sequence ID" value="SDX18493.1"/>
    <property type="molecule type" value="Genomic_DNA"/>
</dbReference>